<keyword evidence="1" id="KW-0418">Kinase</keyword>
<keyword evidence="1" id="KW-0808">Transferase</keyword>
<organism evidence="1 2">
    <name type="scientific">Molossus molossus</name>
    <name type="common">Pallas' mastiff bat</name>
    <name type="synonym">Vespertilio molossus</name>
    <dbReference type="NCBI Taxonomy" id="27622"/>
    <lineage>
        <taxon>Eukaryota</taxon>
        <taxon>Metazoa</taxon>
        <taxon>Chordata</taxon>
        <taxon>Craniata</taxon>
        <taxon>Vertebrata</taxon>
        <taxon>Euteleostomi</taxon>
        <taxon>Mammalia</taxon>
        <taxon>Eutheria</taxon>
        <taxon>Laurasiatheria</taxon>
        <taxon>Chiroptera</taxon>
        <taxon>Yangochiroptera</taxon>
        <taxon>Molossidae</taxon>
        <taxon>Molossus</taxon>
    </lineage>
</organism>
<evidence type="ECO:0000313" key="2">
    <source>
        <dbReference type="Proteomes" id="UP000550707"/>
    </source>
</evidence>
<gene>
    <name evidence="1" type="ORF">HJG59_007239</name>
</gene>
<dbReference type="EMBL" id="JACASF010000015">
    <property type="protein sequence ID" value="KAF6429528.1"/>
    <property type="molecule type" value="Genomic_DNA"/>
</dbReference>
<dbReference type="AlphaFoldDB" id="A0A7J8E230"/>
<dbReference type="GO" id="GO:0016301">
    <property type="term" value="F:kinase activity"/>
    <property type="evidence" value="ECO:0007669"/>
    <property type="project" value="UniProtKB-KW"/>
</dbReference>
<keyword evidence="2" id="KW-1185">Reference proteome</keyword>
<sequence>MLQRIEQHNARQPPEQKIRVSVEVEKPREELFQLLGYGDVERACRRH</sequence>
<protein>
    <submittedName>
        <fullName evidence="1">Ketohexokinase</fullName>
    </submittedName>
</protein>
<proteinExistence type="predicted"/>
<comment type="caution">
    <text evidence="1">The sequence shown here is derived from an EMBL/GenBank/DDBJ whole genome shotgun (WGS) entry which is preliminary data.</text>
</comment>
<evidence type="ECO:0000313" key="1">
    <source>
        <dbReference type="EMBL" id="KAF6429528.1"/>
    </source>
</evidence>
<accession>A0A7J8E230</accession>
<reference evidence="1 2" key="1">
    <citation type="journal article" date="2020" name="Nature">
        <title>Six reference-quality genomes reveal evolution of bat adaptations.</title>
        <authorList>
            <person name="Jebb D."/>
            <person name="Huang Z."/>
            <person name="Pippel M."/>
            <person name="Hughes G.M."/>
            <person name="Lavrichenko K."/>
            <person name="Devanna P."/>
            <person name="Winkler S."/>
            <person name="Jermiin L.S."/>
            <person name="Skirmuntt E.C."/>
            <person name="Katzourakis A."/>
            <person name="Burkitt-Gray L."/>
            <person name="Ray D.A."/>
            <person name="Sullivan K.A.M."/>
            <person name="Roscito J.G."/>
            <person name="Kirilenko B.M."/>
            <person name="Davalos L.M."/>
            <person name="Corthals A.P."/>
            <person name="Power M.L."/>
            <person name="Jones G."/>
            <person name="Ransome R.D."/>
            <person name="Dechmann D.K.N."/>
            <person name="Locatelli A.G."/>
            <person name="Puechmaille S.J."/>
            <person name="Fedrigo O."/>
            <person name="Jarvis E.D."/>
            <person name="Hiller M."/>
            <person name="Vernes S.C."/>
            <person name="Myers E.W."/>
            <person name="Teeling E.C."/>
        </authorList>
    </citation>
    <scope>NUCLEOTIDE SEQUENCE [LARGE SCALE GENOMIC DNA]</scope>
    <source>
        <strain evidence="1">MMolMol1</strain>
        <tissue evidence="1">Muscle</tissue>
    </source>
</reference>
<dbReference type="Proteomes" id="UP000550707">
    <property type="component" value="Unassembled WGS sequence"/>
</dbReference>
<name>A0A7J8E230_MOLMO</name>